<dbReference type="KEGG" id="kbs:EPA93_35330"/>
<feature type="domain" description="ABC transporter" evidence="6">
    <location>
        <begin position="5"/>
        <end position="231"/>
    </location>
</feature>
<evidence type="ECO:0000313" key="7">
    <source>
        <dbReference type="EMBL" id="QBD80960.1"/>
    </source>
</evidence>
<dbReference type="Gene3D" id="3.40.50.300">
    <property type="entry name" value="P-loop containing nucleotide triphosphate hydrolases"/>
    <property type="match status" value="1"/>
</dbReference>
<dbReference type="Pfam" id="PF00005">
    <property type="entry name" value="ABC_tran"/>
    <property type="match status" value="1"/>
</dbReference>
<dbReference type="GO" id="GO:0016887">
    <property type="term" value="F:ATP hydrolysis activity"/>
    <property type="evidence" value="ECO:0007669"/>
    <property type="project" value="InterPro"/>
</dbReference>
<reference evidence="7 8" key="1">
    <citation type="submission" date="2019-01" db="EMBL/GenBank/DDBJ databases">
        <title>Ktedonosporobacter rubrisoli SCAWS-G2.</title>
        <authorList>
            <person name="Huang Y."/>
            <person name="Yan B."/>
        </authorList>
    </citation>
    <scope>NUCLEOTIDE SEQUENCE [LARGE SCALE GENOMIC DNA]</scope>
    <source>
        <strain evidence="7 8">SCAWS-G2</strain>
    </source>
</reference>
<dbReference type="RefSeq" id="WP_129892022.1">
    <property type="nucleotide sequence ID" value="NZ_CP035758.1"/>
</dbReference>
<keyword evidence="8" id="KW-1185">Reference proteome</keyword>
<evidence type="ECO:0000256" key="2">
    <source>
        <dbReference type="ARBA" id="ARBA00022448"/>
    </source>
</evidence>
<protein>
    <submittedName>
        <fullName evidence="7">ATP-binding cassette domain-containing protein</fullName>
    </submittedName>
</protein>
<dbReference type="GO" id="GO:0005524">
    <property type="term" value="F:ATP binding"/>
    <property type="evidence" value="ECO:0007669"/>
    <property type="project" value="UniProtKB-KW"/>
</dbReference>
<dbReference type="SMART" id="SM00382">
    <property type="entry name" value="AAA"/>
    <property type="match status" value="1"/>
</dbReference>
<dbReference type="PANTHER" id="PTHR43335">
    <property type="entry name" value="ABC TRANSPORTER, ATP-BINDING PROTEIN"/>
    <property type="match status" value="1"/>
</dbReference>
<dbReference type="InterPro" id="IPR027417">
    <property type="entry name" value="P-loop_NTPase"/>
</dbReference>
<keyword evidence="3" id="KW-0547">Nucleotide-binding</keyword>
<dbReference type="InterPro" id="IPR003593">
    <property type="entry name" value="AAA+_ATPase"/>
</dbReference>
<feature type="region of interest" description="Disordered" evidence="5">
    <location>
        <begin position="217"/>
        <end position="237"/>
    </location>
</feature>
<dbReference type="OrthoDB" id="9809205at2"/>
<dbReference type="InterPro" id="IPR017871">
    <property type="entry name" value="ABC_transporter-like_CS"/>
</dbReference>
<evidence type="ECO:0000313" key="8">
    <source>
        <dbReference type="Proteomes" id="UP000290365"/>
    </source>
</evidence>
<dbReference type="PROSITE" id="PS00211">
    <property type="entry name" value="ABC_TRANSPORTER_1"/>
    <property type="match status" value="1"/>
</dbReference>
<evidence type="ECO:0000256" key="5">
    <source>
        <dbReference type="SAM" id="MobiDB-lite"/>
    </source>
</evidence>
<dbReference type="InterPro" id="IPR003439">
    <property type="entry name" value="ABC_transporter-like_ATP-bd"/>
</dbReference>
<dbReference type="EMBL" id="CP035758">
    <property type="protein sequence ID" value="QBD80960.1"/>
    <property type="molecule type" value="Genomic_DNA"/>
</dbReference>
<comment type="similarity">
    <text evidence="1">Belongs to the ABC transporter superfamily.</text>
</comment>
<keyword evidence="4 7" id="KW-0067">ATP-binding</keyword>
<organism evidence="7 8">
    <name type="scientific">Ktedonosporobacter rubrisoli</name>
    <dbReference type="NCBI Taxonomy" id="2509675"/>
    <lineage>
        <taxon>Bacteria</taxon>
        <taxon>Bacillati</taxon>
        <taxon>Chloroflexota</taxon>
        <taxon>Ktedonobacteria</taxon>
        <taxon>Ktedonobacterales</taxon>
        <taxon>Ktedonosporobacteraceae</taxon>
        <taxon>Ktedonosporobacter</taxon>
    </lineage>
</organism>
<proteinExistence type="inferred from homology"/>
<evidence type="ECO:0000259" key="6">
    <source>
        <dbReference type="PROSITE" id="PS50893"/>
    </source>
</evidence>
<dbReference type="Proteomes" id="UP000290365">
    <property type="component" value="Chromosome"/>
</dbReference>
<dbReference type="PANTHER" id="PTHR43335:SF4">
    <property type="entry name" value="ABC TRANSPORTER, ATP-BINDING PROTEIN"/>
    <property type="match status" value="1"/>
</dbReference>
<evidence type="ECO:0000256" key="1">
    <source>
        <dbReference type="ARBA" id="ARBA00005417"/>
    </source>
</evidence>
<keyword evidence="2" id="KW-0813">Transport</keyword>
<name>A0A4P6K022_KTERU</name>
<evidence type="ECO:0000256" key="4">
    <source>
        <dbReference type="ARBA" id="ARBA00022840"/>
    </source>
</evidence>
<dbReference type="AlphaFoldDB" id="A0A4P6K022"/>
<gene>
    <name evidence="7" type="ORF">EPA93_35330</name>
</gene>
<dbReference type="PROSITE" id="PS50893">
    <property type="entry name" value="ABC_TRANSPORTER_2"/>
    <property type="match status" value="1"/>
</dbReference>
<accession>A0A4P6K022</accession>
<sequence length="237" mass="25790">MNIAIHIDHVSKDFGLEHVLHDICHDFEEGKIHGIVGNNGSGKTVLMKCICGFQLPTKGKVFVHNKQIGKDVDFPESLGLIIETPGFLPGLTGKKNLQILASLRGKIRDASICEALKLVGLDPKLKKTVNKYSLGMRQRLGIAQAIMEDPCLLVLDEPFNGLDKQGVLQMRELILSLRDQGKTILLASHNAQDIEVLCDTVCEMDAGVLTQLPRATANSSAPDLPLASVEGGFRPDH</sequence>
<dbReference type="SUPFAM" id="SSF52540">
    <property type="entry name" value="P-loop containing nucleoside triphosphate hydrolases"/>
    <property type="match status" value="1"/>
</dbReference>
<evidence type="ECO:0000256" key="3">
    <source>
        <dbReference type="ARBA" id="ARBA00022741"/>
    </source>
</evidence>